<evidence type="ECO:0000313" key="2">
    <source>
        <dbReference type="EMBL" id="QBO58758.1"/>
    </source>
</evidence>
<sequence>MKKTLIFAVVLIFLTGCYKIESNVSTVDSSDSLMSSLDSATVVYDVDSSLLDSETVNGDINNNPADSIKISLITYDDALAVNTSEGWRKFLKDNPGYKNKEEINEKIIRAEVNEITNDKNTGEMPSAEKIGNTKTSKSKMIIENDTSCDLTIRYSGPDAKRITIAPNSKGTVDLGSGNYTVAASACGYNYAGSEALSGNYSVVYYISTVRY</sequence>
<dbReference type="PROSITE" id="PS51257">
    <property type="entry name" value="PROKAR_LIPOPROTEIN"/>
    <property type="match status" value="1"/>
</dbReference>
<organism evidence="2 3">
    <name type="scientific">Chryseobacterium salivictor</name>
    <dbReference type="NCBI Taxonomy" id="2547600"/>
    <lineage>
        <taxon>Bacteria</taxon>
        <taxon>Pseudomonadati</taxon>
        <taxon>Bacteroidota</taxon>
        <taxon>Flavobacteriia</taxon>
        <taxon>Flavobacteriales</taxon>
        <taxon>Weeksellaceae</taxon>
        <taxon>Chryseobacterium group</taxon>
        <taxon>Chryseobacterium</taxon>
    </lineage>
</organism>
<evidence type="ECO:0000313" key="3">
    <source>
        <dbReference type="Proteomes" id="UP000294419"/>
    </source>
</evidence>
<dbReference type="InterPro" id="IPR046647">
    <property type="entry name" value="DUF6759"/>
</dbReference>
<dbReference type="Pfam" id="PF20545">
    <property type="entry name" value="DUF6759"/>
    <property type="match status" value="1"/>
</dbReference>
<feature type="domain" description="DUF6759" evidence="1">
    <location>
        <begin position="132"/>
        <end position="199"/>
    </location>
</feature>
<evidence type="ECO:0000259" key="1">
    <source>
        <dbReference type="Pfam" id="PF20545"/>
    </source>
</evidence>
<dbReference type="KEGG" id="csal:NBC122_01950"/>
<gene>
    <name evidence="2" type="ORF">NBC122_01950</name>
</gene>
<dbReference type="Proteomes" id="UP000294419">
    <property type="component" value="Chromosome"/>
</dbReference>
<dbReference type="RefSeq" id="WP_133440157.1">
    <property type="nucleotide sequence ID" value="NZ_CP037954.1"/>
</dbReference>
<reference evidence="2 3" key="1">
    <citation type="submission" date="2019-03" db="EMBL/GenBank/DDBJ databases">
        <authorList>
            <person name="Kim H."/>
            <person name="Yu S.-M."/>
        </authorList>
    </citation>
    <scope>NUCLEOTIDE SEQUENCE [LARGE SCALE GENOMIC DNA]</scope>
    <source>
        <strain evidence="2 3">NBC122</strain>
    </source>
</reference>
<protein>
    <recommendedName>
        <fullName evidence="1">DUF6759 domain-containing protein</fullName>
    </recommendedName>
</protein>
<dbReference type="AlphaFoldDB" id="A0A4P6ZGM5"/>
<accession>A0A4P6ZGM5</accession>
<proteinExistence type="predicted"/>
<dbReference type="OrthoDB" id="1419307at2"/>
<dbReference type="EMBL" id="CP037954">
    <property type="protein sequence ID" value="QBO58758.1"/>
    <property type="molecule type" value="Genomic_DNA"/>
</dbReference>
<name>A0A4P6ZGM5_9FLAO</name>
<keyword evidence="3" id="KW-1185">Reference proteome</keyword>